<comment type="caution">
    <text evidence="1">The sequence shown here is derived from an EMBL/GenBank/DDBJ whole genome shotgun (WGS) entry which is preliminary data.</text>
</comment>
<evidence type="ECO:0000313" key="2">
    <source>
        <dbReference type="Proteomes" id="UP000478995"/>
    </source>
</evidence>
<sequence length="121" mass="14465">MKYCEECGKNVVELHHIIFRSQASYMANININFKYICPNCHRGDNGPHMNKKKNLEYKLELQKKLFGLFDKDYFTEKEIKERLETTISEARKITKKLKLYKEGYEKIDIIQRLMGGHLYVK</sequence>
<dbReference type="RefSeq" id="WP_012704186.1">
    <property type="nucleotide sequence ID" value="NZ_CP013847.1"/>
</dbReference>
<organism evidence="1 2">
    <name type="scientific">Clostridium botulinum</name>
    <dbReference type="NCBI Taxonomy" id="1491"/>
    <lineage>
        <taxon>Bacteria</taxon>
        <taxon>Bacillati</taxon>
        <taxon>Bacillota</taxon>
        <taxon>Clostridia</taxon>
        <taxon>Eubacteriales</taxon>
        <taxon>Clostridiaceae</taxon>
        <taxon>Clostridium</taxon>
    </lineage>
</organism>
<dbReference type="Proteomes" id="UP000478995">
    <property type="component" value="Unassembled WGS sequence"/>
</dbReference>
<evidence type="ECO:0000313" key="1">
    <source>
        <dbReference type="EMBL" id="NFG18666.1"/>
    </source>
</evidence>
<dbReference type="AlphaFoldDB" id="A0A6B4A9Z2"/>
<protein>
    <submittedName>
        <fullName evidence="1">Uncharacterized protein</fullName>
    </submittedName>
</protein>
<dbReference type="EMBL" id="SWOY01000013">
    <property type="protein sequence ID" value="NFG18666.1"/>
    <property type="molecule type" value="Genomic_DNA"/>
</dbReference>
<reference evidence="1 2" key="1">
    <citation type="submission" date="2019-04" db="EMBL/GenBank/DDBJ databases">
        <title>Genome sequencing of Clostridium botulinum Groups I-IV and Clostridium butyricum.</title>
        <authorList>
            <person name="Brunt J."/>
            <person name="Van Vliet A.H.M."/>
            <person name="Stringer S.C."/>
            <person name="Carter A.T."/>
            <person name="Peck M.W."/>
        </authorList>
    </citation>
    <scope>NUCLEOTIDE SEQUENCE [LARGE SCALE GENOMIC DNA]</scope>
    <source>
        <strain evidence="1 2">IFR 18/037</strain>
    </source>
</reference>
<proteinExistence type="predicted"/>
<accession>A0A6B4A9Z2</accession>
<gene>
    <name evidence="1" type="ORF">FC794_18195</name>
</gene>
<name>A0A6B4A9Z2_CLOBO</name>